<name>A0ABU4XIK9_9HYPH</name>
<dbReference type="Gene3D" id="3.30.2270.10">
    <property type="entry name" value="Folate-binding superfamily"/>
    <property type="match status" value="1"/>
</dbReference>
<organism evidence="1 2">
    <name type="scientific">Mesorhizobium dulcispinae</name>
    <dbReference type="NCBI Taxonomy" id="3072316"/>
    <lineage>
        <taxon>Bacteria</taxon>
        <taxon>Pseudomonadati</taxon>
        <taxon>Pseudomonadota</taxon>
        <taxon>Alphaproteobacteria</taxon>
        <taxon>Hyphomicrobiales</taxon>
        <taxon>Phyllobacteriaceae</taxon>
        <taxon>Mesorhizobium</taxon>
    </lineage>
</organism>
<dbReference type="InterPro" id="IPR006279">
    <property type="entry name" value="SoxD"/>
</dbReference>
<proteinExistence type="predicted"/>
<protein>
    <submittedName>
        <fullName evidence="1">Sarcosine oxidase subunit delta</fullName>
    </submittedName>
</protein>
<reference evidence="1 2" key="1">
    <citation type="submission" date="2023-08" db="EMBL/GenBank/DDBJ databases">
        <title>Implementing the SeqCode for naming new Mesorhizobium species isolated from Vachellia karroo root nodules.</title>
        <authorList>
            <person name="Van Lill M."/>
        </authorList>
    </citation>
    <scope>NUCLEOTIDE SEQUENCE [LARGE SCALE GENOMIC DNA]</scope>
    <source>
        <strain evidence="1 2">VK23A</strain>
    </source>
</reference>
<dbReference type="EMBL" id="JAVIIZ010000013">
    <property type="protein sequence ID" value="MDX8474595.1"/>
    <property type="molecule type" value="Genomic_DNA"/>
</dbReference>
<dbReference type="RefSeq" id="WP_320317731.1">
    <property type="nucleotide sequence ID" value="NZ_JAVIIX010000012.1"/>
</dbReference>
<gene>
    <name evidence="1" type="ORF">RFM27_21145</name>
</gene>
<accession>A0ABU4XIK9</accession>
<comment type="caution">
    <text evidence="1">The sequence shown here is derived from an EMBL/GenBank/DDBJ whole genome shotgun (WGS) entry which is preliminary data.</text>
</comment>
<dbReference type="Pfam" id="PF04267">
    <property type="entry name" value="SoxD"/>
    <property type="match status" value="1"/>
</dbReference>
<dbReference type="Proteomes" id="UP001271780">
    <property type="component" value="Unassembled WGS sequence"/>
</dbReference>
<keyword evidence="2" id="KW-1185">Reference proteome</keyword>
<sequence>MRIACPFCGERENGEFTYLGDASPKRPNFAVDGGESPERAEDAFYDYVYLRDNLAGVMREYWYHGGGCRSWLVAERNTVTHEFISVTAAPGAGAALAARAGE</sequence>
<dbReference type="InterPro" id="IPR038561">
    <property type="entry name" value="SoxD_sf"/>
</dbReference>
<evidence type="ECO:0000313" key="1">
    <source>
        <dbReference type="EMBL" id="MDX8474595.1"/>
    </source>
</evidence>
<evidence type="ECO:0000313" key="2">
    <source>
        <dbReference type="Proteomes" id="UP001271780"/>
    </source>
</evidence>